<dbReference type="SUPFAM" id="SSF49854">
    <property type="entry name" value="Spermadhesin, CUB domain"/>
    <property type="match status" value="1"/>
</dbReference>
<keyword evidence="4" id="KW-0812">Transmembrane</keyword>
<feature type="transmembrane region" description="Helical" evidence="4">
    <location>
        <begin position="320"/>
        <end position="344"/>
    </location>
</feature>
<feature type="disulfide bond" evidence="3">
    <location>
        <begin position="152"/>
        <end position="179"/>
    </location>
</feature>
<evidence type="ECO:0000256" key="4">
    <source>
        <dbReference type="SAM" id="Phobius"/>
    </source>
</evidence>
<dbReference type="InterPro" id="IPR043159">
    <property type="entry name" value="Lectin_gal-bd_sf"/>
</dbReference>
<dbReference type="Gene3D" id="2.60.120.290">
    <property type="entry name" value="Spermadhesin, CUB domain"/>
    <property type="match status" value="1"/>
</dbReference>
<evidence type="ECO:0000256" key="3">
    <source>
        <dbReference type="PROSITE-ProRule" id="PRU00059"/>
    </source>
</evidence>
<keyword evidence="7" id="KW-1185">Reference proteome</keyword>
<dbReference type="CDD" id="cd00041">
    <property type="entry name" value="CUB"/>
    <property type="match status" value="1"/>
</dbReference>
<feature type="domain" description="CUB" evidence="5">
    <location>
        <begin position="152"/>
        <end position="262"/>
    </location>
</feature>
<dbReference type="Pfam" id="PF00431">
    <property type="entry name" value="CUB"/>
    <property type="match status" value="1"/>
</dbReference>
<keyword evidence="4" id="KW-1133">Transmembrane helix</keyword>
<gene>
    <name evidence="6" type="ORF">KUTeg_007389</name>
</gene>
<name>A0ABQ9FD53_TEGGR</name>
<keyword evidence="2 3" id="KW-1015">Disulfide bond</keyword>
<evidence type="ECO:0000256" key="2">
    <source>
        <dbReference type="ARBA" id="ARBA00023157"/>
    </source>
</evidence>
<dbReference type="Gene3D" id="2.60.120.740">
    <property type="match status" value="1"/>
</dbReference>
<dbReference type="PANTHER" id="PTHR24251:SF37">
    <property type="entry name" value="CUB DOMAIN-CONTAINING PROTEIN"/>
    <property type="match status" value="1"/>
</dbReference>
<proteinExistence type="predicted"/>
<evidence type="ECO:0000256" key="1">
    <source>
        <dbReference type="ARBA" id="ARBA00022737"/>
    </source>
</evidence>
<comment type="caution">
    <text evidence="3">Lacks conserved residue(s) required for the propagation of feature annotation.</text>
</comment>
<dbReference type="PANTHER" id="PTHR24251">
    <property type="entry name" value="OVOCHYMASE-RELATED"/>
    <property type="match status" value="1"/>
</dbReference>
<dbReference type="EMBL" id="JARBDR010000337">
    <property type="protein sequence ID" value="KAJ8315239.1"/>
    <property type="molecule type" value="Genomic_DNA"/>
</dbReference>
<dbReference type="CDD" id="cd22823">
    <property type="entry name" value="Gal_Rha_Lectin"/>
    <property type="match status" value="1"/>
</dbReference>
<evidence type="ECO:0000313" key="6">
    <source>
        <dbReference type="EMBL" id="KAJ8315239.1"/>
    </source>
</evidence>
<evidence type="ECO:0000313" key="7">
    <source>
        <dbReference type="Proteomes" id="UP001217089"/>
    </source>
</evidence>
<reference evidence="6 7" key="1">
    <citation type="submission" date="2022-12" db="EMBL/GenBank/DDBJ databases">
        <title>Chromosome-level genome of Tegillarca granosa.</title>
        <authorList>
            <person name="Kim J."/>
        </authorList>
    </citation>
    <scope>NUCLEOTIDE SEQUENCE [LARGE SCALE GENOMIC DNA]</scope>
    <source>
        <strain evidence="6">Teg-2019</strain>
        <tissue evidence="6">Adductor muscle</tissue>
    </source>
</reference>
<dbReference type="Proteomes" id="UP001217089">
    <property type="component" value="Unassembled WGS sequence"/>
</dbReference>
<protein>
    <recommendedName>
        <fullName evidence="5">CUB domain-containing protein</fullName>
    </recommendedName>
</protein>
<dbReference type="InterPro" id="IPR035914">
    <property type="entry name" value="Sperma_CUB_dom_sf"/>
</dbReference>
<dbReference type="SMART" id="SM00042">
    <property type="entry name" value="CUB"/>
    <property type="match status" value="1"/>
</dbReference>
<accession>A0ABQ9FD53</accession>
<dbReference type="InterPro" id="IPR000859">
    <property type="entry name" value="CUB_dom"/>
</dbReference>
<dbReference type="PROSITE" id="PS01180">
    <property type="entry name" value="CUB"/>
    <property type="match status" value="1"/>
</dbReference>
<keyword evidence="1" id="KW-0677">Repeat</keyword>
<sequence>MINDRLSANQNDDESSIRKQNNMKLQAKLIAVLLAFISVLHNTLGASQSLSACFNSTQKSLNIQCGYGNMVRIIRTFYGYAEKINGHARCHYQKGDCILEERDTYPCVGRDSCNINLPTGGYGQRISQCNIESNYFQVDYECVPAMSTQRICDKQELTSEWGYISTPNYPNYYNNNKNCEVKIKVNPGQKIKLYIIDMDLESNGSQGCPDWFYAHDNYHSVTLCGKRSNEDLPKSMSNEQFIQFKSNAAVNRKGFWLYYEAFPPSTTPTTTISTTTTTITTTSKMVRQESLDNKQQPATNVPVTKITKHINISQEEKIPFAAIVGGVIGTLSIILIILLVLLAVKWWKERRRKCDKNRFIEVQNPGYRNSNEFRNSGTDMCYNYIDC</sequence>
<keyword evidence="4" id="KW-0472">Membrane</keyword>
<comment type="caution">
    <text evidence="6">The sequence shown here is derived from an EMBL/GenBank/DDBJ whole genome shotgun (WGS) entry which is preliminary data.</text>
</comment>
<organism evidence="6 7">
    <name type="scientific">Tegillarca granosa</name>
    <name type="common">Malaysian cockle</name>
    <name type="synonym">Anadara granosa</name>
    <dbReference type="NCBI Taxonomy" id="220873"/>
    <lineage>
        <taxon>Eukaryota</taxon>
        <taxon>Metazoa</taxon>
        <taxon>Spiralia</taxon>
        <taxon>Lophotrochozoa</taxon>
        <taxon>Mollusca</taxon>
        <taxon>Bivalvia</taxon>
        <taxon>Autobranchia</taxon>
        <taxon>Pteriomorphia</taxon>
        <taxon>Arcoida</taxon>
        <taxon>Arcoidea</taxon>
        <taxon>Arcidae</taxon>
        <taxon>Tegillarca</taxon>
    </lineage>
</organism>
<evidence type="ECO:0000259" key="5">
    <source>
        <dbReference type="PROSITE" id="PS01180"/>
    </source>
</evidence>